<sequence>MSRSTALLAIALAALLVTAGCLGGVAGTGDGANTGDDADTGSDDTSVSFYVSDRPGAIDQFEHLNVTITSVGFHQADESGDETDEADEDADENETTAEPEDVNETATEDVNETISQTETNTTTDAPETDSEDSSDGTDTESDDESDSDDAESDGDGEATEPGSESEGWVTHEVDNRTVDLTELQGANASRLADFNVSAGEYDRVFVHVSEVQGTLENGEQVDVKLPSDKLQINKQFTAESGSNLSFVFDIMVHEAGNSGQYILRPVVSESGTGDQVEIDDVDADEREGERGPPENAGPGNDGESDDGESSDDDSDSAGTETELELAVDGQVRAGETVTLTVTGNDDAAVANATVSVDGETVGTTDADGTIELTVPDDAEELEVTATKDDAEAEQSWPVRGNGGQGRVAVTA</sequence>
<keyword evidence="4" id="KW-1185">Reference proteome</keyword>
<feature type="compositionally biased region" description="Low complexity" evidence="1">
    <location>
        <begin position="112"/>
        <end position="125"/>
    </location>
</feature>
<gene>
    <name evidence="3" type="ORF">SAMN05192554_10182</name>
</gene>
<dbReference type="Pfam" id="PF14321">
    <property type="entry name" value="DUF4382"/>
    <property type="match status" value="1"/>
</dbReference>
<feature type="compositionally biased region" description="Acidic residues" evidence="1">
    <location>
        <begin position="126"/>
        <end position="158"/>
    </location>
</feature>
<feature type="domain" description="DUF4382" evidence="2">
    <location>
        <begin position="45"/>
        <end position="265"/>
    </location>
</feature>
<feature type="region of interest" description="Disordered" evidence="1">
    <location>
        <begin position="283"/>
        <end position="331"/>
    </location>
</feature>
<proteinExistence type="predicted"/>
<name>A0A1G9SBX3_9EURY</name>
<feature type="region of interest" description="Disordered" evidence="1">
    <location>
        <begin position="386"/>
        <end position="411"/>
    </location>
</feature>
<evidence type="ECO:0000313" key="3">
    <source>
        <dbReference type="EMBL" id="SDM32974.1"/>
    </source>
</evidence>
<dbReference type="RefSeq" id="WP_089731052.1">
    <property type="nucleotide sequence ID" value="NZ_FNIA01000001.1"/>
</dbReference>
<reference evidence="3 4" key="1">
    <citation type="submission" date="2016-10" db="EMBL/GenBank/DDBJ databases">
        <authorList>
            <person name="de Groot N.N."/>
        </authorList>
    </citation>
    <scope>NUCLEOTIDE SEQUENCE [LARGE SCALE GENOMIC DNA]</scope>
    <source>
        <strain evidence="4">EB21,IBRC-M 10013,KCTC 4048</strain>
    </source>
</reference>
<dbReference type="Proteomes" id="UP000199370">
    <property type="component" value="Unassembled WGS sequence"/>
</dbReference>
<evidence type="ECO:0000259" key="2">
    <source>
        <dbReference type="Pfam" id="PF14321"/>
    </source>
</evidence>
<dbReference type="AlphaFoldDB" id="A0A1G9SBX3"/>
<protein>
    <recommendedName>
        <fullName evidence="2">DUF4382 domain-containing protein</fullName>
    </recommendedName>
</protein>
<dbReference type="EMBL" id="FNIA01000001">
    <property type="protein sequence ID" value="SDM32974.1"/>
    <property type="molecule type" value="Genomic_DNA"/>
</dbReference>
<dbReference type="OrthoDB" id="206301at2157"/>
<evidence type="ECO:0000256" key="1">
    <source>
        <dbReference type="SAM" id="MobiDB-lite"/>
    </source>
</evidence>
<evidence type="ECO:0000313" key="4">
    <source>
        <dbReference type="Proteomes" id="UP000199370"/>
    </source>
</evidence>
<feature type="region of interest" description="Disordered" evidence="1">
    <location>
        <begin position="75"/>
        <end position="171"/>
    </location>
</feature>
<dbReference type="PROSITE" id="PS51257">
    <property type="entry name" value="PROKAR_LIPOPROTEIN"/>
    <property type="match status" value="1"/>
</dbReference>
<organism evidence="3 4">
    <name type="scientific">Haloarchaeobius iranensis</name>
    <dbReference type="NCBI Taxonomy" id="996166"/>
    <lineage>
        <taxon>Archaea</taxon>
        <taxon>Methanobacteriati</taxon>
        <taxon>Methanobacteriota</taxon>
        <taxon>Stenosarchaea group</taxon>
        <taxon>Halobacteria</taxon>
        <taxon>Halobacteriales</taxon>
        <taxon>Halorubellaceae</taxon>
        <taxon>Haloarchaeobius</taxon>
    </lineage>
</organism>
<accession>A0A1G9SBX3</accession>
<feature type="compositionally biased region" description="Acidic residues" evidence="1">
    <location>
        <begin position="78"/>
        <end position="111"/>
    </location>
</feature>
<feature type="compositionally biased region" description="Acidic residues" evidence="1">
    <location>
        <begin position="302"/>
        <end position="325"/>
    </location>
</feature>
<dbReference type="InterPro" id="IPR025491">
    <property type="entry name" value="DUF4382"/>
</dbReference>